<keyword evidence="1" id="KW-0479">Metal-binding</keyword>
<keyword evidence="9" id="KW-1185">Reference proteome</keyword>
<accession>A0ABR3J126</accession>
<evidence type="ECO:0000256" key="1">
    <source>
        <dbReference type="ARBA" id="ARBA00022723"/>
    </source>
</evidence>
<evidence type="ECO:0000313" key="8">
    <source>
        <dbReference type="EMBL" id="KAL0949251.1"/>
    </source>
</evidence>
<keyword evidence="4" id="KW-0862">Zinc</keyword>
<dbReference type="Pfam" id="PF00096">
    <property type="entry name" value="zf-C2H2"/>
    <property type="match status" value="2"/>
</dbReference>
<dbReference type="PANTHER" id="PTHR14003">
    <property type="entry name" value="TRANSCRIPTIONAL REPRESSOR PROTEIN YY"/>
    <property type="match status" value="1"/>
</dbReference>
<evidence type="ECO:0000313" key="9">
    <source>
        <dbReference type="Proteomes" id="UP001556367"/>
    </source>
</evidence>
<dbReference type="InterPro" id="IPR036236">
    <property type="entry name" value="Znf_C2H2_sf"/>
</dbReference>
<gene>
    <name evidence="8" type="ORF">HGRIS_009329</name>
</gene>
<protein>
    <recommendedName>
        <fullName evidence="7">C2H2-type domain-containing protein</fullName>
    </recommendedName>
</protein>
<feature type="domain" description="C2H2-type" evidence="7">
    <location>
        <begin position="68"/>
        <end position="98"/>
    </location>
</feature>
<dbReference type="Proteomes" id="UP001556367">
    <property type="component" value="Unassembled WGS sequence"/>
</dbReference>
<evidence type="ECO:0000256" key="6">
    <source>
        <dbReference type="SAM" id="MobiDB-lite"/>
    </source>
</evidence>
<reference evidence="9" key="1">
    <citation type="submission" date="2024-06" db="EMBL/GenBank/DDBJ databases">
        <title>Multi-omics analyses provide insights into the biosynthesis of the anticancer antibiotic pleurotin in Hohenbuehelia grisea.</title>
        <authorList>
            <person name="Weaver J.A."/>
            <person name="Alberti F."/>
        </authorList>
    </citation>
    <scope>NUCLEOTIDE SEQUENCE [LARGE SCALE GENOMIC DNA]</scope>
    <source>
        <strain evidence="9">T-177</strain>
    </source>
</reference>
<keyword evidence="3 5" id="KW-0863">Zinc-finger</keyword>
<dbReference type="EMBL" id="JASNQZ010000012">
    <property type="protein sequence ID" value="KAL0949251.1"/>
    <property type="molecule type" value="Genomic_DNA"/>
</dbReference>
<dbReference type="SMART" id="SM00355">
    <property type="entry name" value="ZnF_C2H2"/>
    <property type="match status" value="4"/>
</dbReference>
<feature type="domain" description="C2H2-type" evidence="7">
    <location>
        <begin position="40"/>
        <end position="67"/>
    </location>
</feature>
<evidence type="ECO:0000256" key="2">
    <source>
        <dbReference type="ARBA" id="ARBA00022737"/>
    </source>
</evidence>
<evidence type="ECO:0000256" key="3">
    <source>
        <dbReference type="ARBA" id="ARBA00022771"/>
    </source>
</evidence>
<dbReference type="PROSITE" id="PS00028">
    <property type="entry name" value="ZINC_FINGER_C2H2_1"/>
    <property type="match status" value="3"/>
</dbReference>
<proteinExistence type="predicted"/>
<evidence type="ECO:0000256" key="4">
    <source>
        <dbReference type="ARBA" id="ARBA00022833"/>
    </source>
</evidence>
<dbReference type="PROSITE" id="PS50157">
    <property type="entry name" value="ZINC_FINGER_C2H2_2"/>
    <property type="match status" value="3"/>
</dbReference>
<comment type="caution">
    <text evidence="8">The sequence shown here is derived from an EMBL/GenBank/DDBJ whole genome shotgun (WGS) entry which is preliminary data.</text>
</comment>
<dbReference type="PANTHER" id="PTHR14003:SF19">
    <property type="entry name" value="YY2 TRANSCRIPTION FACTOR"/>
    <property type="match status" value="1"/>
</dbReference>
<organism evidence="8 9">
    <name type="scientific">Hohenbuehelia grisea</name>
    <dbReference type="NCBI Taxonomy" id="104357"/>
    <lineage>
        <taxon>Eukaryota</taxon>
        <taxon>Fungi</taxon>
        <taxon>Dikarya</taxon>
        <taxon>Basidiomycota</taxon>
        <taxon>Agaricomycotina</taxon>
        <taxon>Agaricomycetes</taxon>
        <taxon>Agaricomycetidae</taxon>
        <taxon>Agaricales</taxon>
        <taxon>Pleurotineae</taxon>
        <taxon>Pleurotaceae</taxon>
        <taxon>Hohenbuehelia</taxon>
    </lineage>
</organism>
<name>A0ABR3J126_9AGAR</name>
<sequence>MPRGTINKPFPCPFEGCGKAFARKSDMKRHTNKHLGLKPFVCPQCGKKFPQKGNLTTHIRTHTGEKPFHCDFPGCVRTFSDQSSCARHRAEYHTDDVYVCPVEGCCVRVKRHCIFKAHLRSKHFGNAVEKMDLEEYICGGEKRMDMPIIPPSVRMVARPLERMPSSSPTPSQSPSPQPESLELLYPSPSPEIKPLAPSALLSIEEFASAYTGASLPSLWEPQSVQTFYSYSPTGEIISRPSSSLAMYQPRPEYFSSTSLAVPRQTFGSGSSSPASSCYASAVPSPSTTPPPLYHSTVGSSPPPPYHPAVKMEQPASLLATPQLLSMSLSLPTPDYSVDDKAFVESMTIPAAPMESLDAELGQLFALRL</sequence>
<dbReference type="InterPro" id="IPR013087">
    <property type="entry name" value="Znf_C2H2_type"/>
</dbReference>
<evidence type="ECO:0000256" key="5">
    <source>
        <dbReference type="PROSITE-ProRule" id="PRU00042"/>
    </source>
</evidence>
<evidence type="ECO:0000259" key="7">
    <source>
        <dbReference type="PROSITE" id="PS50157"/>
    </source>
</evidence>
<feature type="region of interest" description="Disordered" evidence="6">
    <location>
        <begin position="289"/>
        <end position="309"/>
    </location>
</feature>
<feature type="domain" description="C2H2-type" evidence="7">
    <location>
        <begin position="10"/>
        <end position="39"/>
    </location>
</feature>
<dbReference type="SUPFAM" id="SSF57667">
    <property type="entry name" value="beta-beta-alpha zinc fingers"/>
    <property type="match status" value="2"/>
</dbReference>
<feature type="region of interest" description="Disordered" evidence="6">
    <location>
        <begin position="161"/>
        <end position="187"/>
    </location>
</feature>
<dbReference type="Gene3D" id="3.30.160.60">
    <property type="entry name" value="Classic Zinc Finger"/>
    <property type="match status" value="3"/>
</dbReference>
<keyword evidence="2" id="KW-0677">Repeat</keyword>